<keyword evidence="1" id="KW-0393">Immunoglobulin domain</keyword>
<gene>
    <name evidence="5" type="ORF">EAG_14715</name>
</gene>
<feature type="chain" id="PRO_5003156992" evidence="3">
    <location>
        <begin position="20"/>
        <end position="891"/>
    </location>
</feature>
<dbReference type="GO" id="GO:0005886">
    <property type="term" value="C:plasma membrane"/>
    <property type="evidence" value="ECO:0007669"/>
    <property type="project" value="TreeGrafter"/>
</dbReference>
<dbReference type="STRING" id="104421.E2A949"/>
<dbReference type="GO" id="GO:0098632">
    <property type="term" value="F:cell-cell adhesion mediator activity"/>
    <property type="evidence" value="ECO:0007669"/>
    <property type="project" value="TreeGrafter"/>
</dbReference>
<dbReference type="GO" id="GO:0007156">
    <property type="term" value="P:homophilic cell adhesion via plasma membrane adhesion molecules"/>
    <property type="evidence" value="ECO:0007669"/>
    <property type="project" value="TreeGrafter"/>
</dbReference>
<dbReference type="EMBL" id="GL437711">
    <property type="protein sequence ID" value="EFN70034.1"/>
    <property type="molecule type" value="Genomic_DNA"/>
</dbReference>
<dbReference type="InParanoid" id="E2A949"/>
<dbReference type="PANTHER" id="PTHR10075:SF101">
    <property type="entry name" value="ZWEI IG DOMAIN PROTEIN ZIG-3"/>
    <property type="match status" value="1"/>
</dbReference>
<evidence type="ECO:0000313" key="6">
    <source>
        <dbReference type="Proteomes" id="UP000000311"/>
    </source>
</evidence>
<dbReference type="SMART" id="SM00409">
    <property type="entry name" value="IG"/>
    <property type="match status" value="2"/>
</dbReference>
<evidence type="ECO:0000313" key="5">
    <source>
        <dbReference type="EMBL" id="EFN70034.1"/>
    </source>
</evidence>
<keyword evidence="2" id="KW-1133">Transmembrane helix</keyword>
<dbReference type="Gene3D" id="3.40.50.11530">
    <property type="match status" value="1"/>
</dbReference>
<dbReference type="AlphaFoldDB" id="E2A949"/>
<evidence type="ECO:0000259" key="4">
    <source>
        <dbReference type="PROSITE" id="PS50835"/>
    </source>
</evidence>
<dbReference type="Pfam" id="PF13927">
    <property type="entry name" value="Ig_3"/>
    <property type="match status" value="2"/>
</dbReference>
<dbReference type="InterPro" id="IPR036179">
    <property type="entry name" value="Ig-like_dom_sf"/>
</dbReference>
<dbReference type="OrthoDB" id="8611351at2759"/>
<accession>E2A949</accession>
<dbReference type="Gene3D" id="2.60.40.10">
    <property type="entry name" value="Immunoglobulins"/>
    <property type="match status" value="2"/>
</dbReference>
<dbReference type="CDD" id="cd00096">
    <property type="entry name" value="Ig"/>
    <property type="match status" value="1"/>
</dbReference>
<feature type="transmembrane region" description="Helical" evidence="2">
    <location>
        <begin position="361"/>
        <end position="386"/>
    </location>
</feature>
<sequence>MYSGQWIALLLFIFTQADGSALDEKSCIYKFEQKCGDVNSYSVIQNDHEPSVFNYCTAEDIPDNIHFGVRSSGIDGTLTDSVKIQFAHPKRKCVSEIALLVNPSIKNERECEEYNFGVGDTANVHSKAIAVCFLRNTNLVQYNDNSTSLCENNISGLWFQHIFAGCYALQFHIGGKKYVIRGHKFLNTTYQRTEVMEPQFICKYETYYNPNERHELTKFTLDTSLPVHTGNFLEVVLISPGNKNSGKGCVWQKEPLLFSRIIELDHNVKTNNCSIQLTQTVNGEHIKTIQCNFRIQTTKTADYCFVFYIIDDRCHKDTIWKPQNVNADMPCTWIKRCANVSLYNKNNSEIIISDKSQGANLYLLLPIIAIVLIISTIIGILCFWHLCIRKKEITLYVNPQHDDFLNSACFESTDLNIIDNNEKEIDHDNLSCDDIVLVYTKNSISFMALMKDFRETLAKICSCSVYDWYDEAEWNNVAKIGPVAWFTQLFNGKCRVVWIDTPTTRSIVISRESDSGLNKLCKYHEIGDFRDVAFPVVLELAKRNTNDVHQYRRHFVVRFEGLESTANVNDPFLDLSPHARYCMPQHLTQLCLDLKFSWGNISCFPLLKMRLYLSNFAHLLVIVAVFGVTLGSPLTFLLLTNTSYTRANVDQSSAANRLKNDIKPSGEKKNGFTSTWTRILQNPPDYLEAAVGSRVELQCEAAGNPPPQVYWITGNEPERQIQELITRAQEASNVVSPEWEGVSQVSSTYVIDCVRPEDQGLKYCVSVSKKKVVQSAATVLLVNTTKATACSSESQPTITLHSSWRFALEQNTVILPCRAVGQPAPYLFWIDNLGNTISPATHARHTILANGDLQITDLEWDDMGEYICKVQSGYTEKSVSTFLYPVGSVRM</sequence>
<dbReference type="InterPro" id="IPR003599">
    <property type="entry name" value="Ig_sub"/>
</dbReference>
<dbReference type="GO" id="GO:0030424">
    <property type="term" value="C:axon"/>
    <property type="evidence" value="ECO:0007669"/>
    <property type="project" value="TreeGrafter"/>
</dbReference>
<dbReference type="SUPFAM" id="SSF48726">
    <property type="entry name" value="Immunoglobulin"/>
    <property type="match status" value="2"/>
</dbReference>
<dbReference type="InterPro" id="IPR003598">
    <property type="entry name" value="Ig_sub2"/>
</dbReference>
<dbReference type="PANTHER" id="PTHR10075">
    <property type="entry name" value="BASIGIN RELATED"/>
    <property type="match status" value="1"/>
</dbReference>
<dbReference type="GO" id="GO:0070593">
    <property type="term" value="P:dendrite self-avoidance"/>
    <property type="evidence" value="ECO:0007669"/>
    <property type="project" value="TreeGrafter"/>
</dbReference>
<dbReference type="InterPro" id="IPR007110">
    <property type="entry name" value="Ig-like_dom"/>
</dbReference>
<keyword evidence="6" id="KW-1185">Reference proteome</keyword>
<feature type="domain" description="Ig-like" evidence="4">
    <location>
        <begin position="677"/>
        <end position="780"/>
    </location>
</feature>
<protein>
    <submittedName>
        <fullName evidence="5">Neural/ectodermal development factor IMP-L2</fullName>
    </submittedName>
</protein>
<organism evidence="6">
    <name type="scientific">Camponotus floridanus</name>
    <name type="common">Florida carpenter ant</name>
    <dbReference type="NCBI Taxonomy" id="104421"/>
    <lineage>
        <taxon>Eukaryota</taxon>
        <taxon>Metazoa</taxon>
        <taxon>Ecdysozoa</taxon>
        <taxon>Arthropoda</taxon>
        <taxon>Hexapoda</taxon>
        <taxon>Insecta</taxon>
        <taxon>Pterygota</taxon>
        <taxon>Neoptera</taxon>
        <taxon>Endopterygota</taxon>
        <taxon>Hymenoptera</taxon>
        <taxon>Apocrita</taxon>
        <taxon>Aculeata</taxon>
        <taxon>Formicoidea</taxon>
        <taxon>Formicidae</taxon>
        <taxon>Formicinae</taxon>
        <taxon>Camponotus</taxon>
    </lineage>
</organism>
<evidence type="ECO:0000256" key="2">
    <source>
        <dbReference type="SAM" id="Phobius"/>
    </source>
</evidence>
<dbReference type="SMART" id="SM00408">
    <property type="entry name" value="IGc2"/>
    <property type="match status" value="2"/>
</dbReference>
<feature type="domain" description="Ig-like" evidence="4">
    <location>
        <begin position="796"/>
        <end position="880"/>
    </location>
</feature>
<keyword evidence="2" id="KW-0472">Membrane</keyword>
<dbReference type="GO" id="GO:0007411">
    <property type="term" value="P:axon guidance"/>
    <property type="evidence" value="ECO:0007669"/>
    <property type="project" value="TreeGrafter"/>
</dbReference>
<keyword evidence="2" id="KW-0812">Transmembrane</keyword>
<keyword evidence="3" id="KW-0732">Signal</keyword>
<evidence type="ECO:0000256" key="3">
    <source>
        <dbReference type="SAM" id="SignalP"/>
    </source>
</evidence>
<dbReference type="OMA" id="CTWIKRC"/>
<evidence type="ECO:0000256" key="1">
    <source>
        <dbReference type="ARBA" id="ARBA00023319"/>
    </source>
</evidence>
<feature type="transmembrane region" description="Helical" evidence="2">
    <location>
        <begin position="616"/>
        <end position="639"/>
    </location>
</feature>
<feature type="signal peptide" evidence="3">
    <location>
        <begin position="1"/>
        <end position="19"/>
    </location>
</feature>
<reference evidence="5 6" key="1">
    <citation type="journal article" date="2010" name="Science">
        <title>Genomic comparison of the ants Camponotus floridanus and Harpegnathos saltator.</title>
        <authorList>
            <person name="Bonasio R."/>
            <person name="Zhang G."/>
            <person name="Ye C."/>
            <person name="Mutti N.S."/>
            <person name="Fang X."/>
            <person name="Qin N."/>
            <person name="Donahue G."/>
            <person name="Yang P."/>
            <person name="Li Q."/>
            <person name="Li C."/>
            <person name="Zhang P."/>
            <person name="Huang Z."/>
            <person name="Berger S.L."/>
            <person name="Reinberg D."/>
            <person name="Wang J."/>
            <person name="Liebig J."/>
        </authorList>
    </citation>
    <scope>NUCLEOTIDE SEQUENCE [LARGE SCALE GENOMIC DNA]</scope>
    <source>
        <strain evidence="6">C129</strain>
    </source>
</reference>
<dbReference type="PROSITE" id="PS50835">
    <property type="entry name" value="IG_LIKE"/>
    <property type="match status" value="2"/>
</dbReference>
<dbReference type="InterPro" id="IPR013783">
    <property type="entry name" value="Ig-like_fold"/>
</dbReference>
<dbReference type="Proteomes" id="UP000000311">
    <property type="component" value="Unassembled WGS sequence"/>
</dbReference>
<proteinExistence type="predicted"/>
<name>E2A949_CAMFO</name>